<keyword evidence="4" id="KW-0233">DNA recombination</keyword>
<dbReference type="PANTHER" id="PTHR30563:SF0">
    <property type="entry name" value="DNA RECOMBINATION PROTEIN RMUC"/>
    <property type="match status" value="1"/>
</dbReference>
<feature type="coiled-coil region" evidence="5">
    <location>
        <begin position="161"/>
        <end position="195"/>
    </location>
</feature>
<reference evidence="8" key="1">
    <citation type="journal article" date="2019" name="Int. J. Syst. Evol. Microbiol.">
        <title>The Global Catalogue of Microorganisms (GCM) 10K type strain sequencing project: providing services to taxonomists for standard genome sequencing and annotation.</title>
        <authorList>
            <consortium name="The Broad Institute Genomics Platform"/>
            <consortium name="The Broad Institute Genome Sequencing Center for Infectious Disease"/>
            <person name="Wu L."/>
            <person name="Ma J."/>
        </authorList>
    </citation>
    <scope>NUCLEOTIDE SEQUENCE [LARGE SCALE GENOMIC DNA]</scope>
    <source>
        <strain evidence="8">KCTC 42255</strain>
    </source>
</reference>
<protein>
    <submittedName>
        <fullName evidence="7">DNA recombination protein RmuC</fullName>
    </submittedName>
</protein>
<keyword evidence="6" id="KW-0812">Transmembrane</keyword>
<evidence type="ECO:0000256" key="3">
    <source>
        <dbReference type="ARBA" id="ARBA00023054"/>
    </source>
</evidence>
<comment type="similarity">
    <text evidence="2">Belongs to the RmuC family.</text>
</comment>
<dbReference type="InterPro" id="IPR003798">
    <property type="entry name" value="DNA_recombination_RmuC"/>
</dbReference>
<keyword evidence="8" id="KW-1185">Reference proteome</keyword>
<comment type="function">
    <text evidence="1">Involved in DNA recombination.</text>
</comment>
<name>A0ABW5SGE5_9FLAO</name>
<sequence length="438" mass="50527">MSNEIIIIIFALSGFFLGALILFILYNQISKRQIKNLVKQHQTQLENQEINYKNRIDKYEEQIIDLQADCKKAEKELFETKSDLRQSLFMEQSLQQKLNTQKTELTDLQAKFKTDFENLAQKILEQKSEKFTKQNHDQINQLLNPLQEKIKSFESKVDQSNLNAAKQYTALEKQLQFLNQQNIRISEEATNLTQALKGNSKMQGNWGEMILERVLERSGLQKNSEYFVQQHFTTDDGKRYFPDVIIALPGEKKMVVDSKVSLTAYETYCNTQEESEKKAALKQHLLSVEKHISSLSGKNYQKLYPEQSPDFVLLFIPIEAAFALASQENPQLYSQAFDKNIILVTPTTLLAVLRTIDSMWQNEKQQQNAIEIATRAGALYDSFHLLIEELDKLGQQITTVQRTYDRGMKKLTGKGNLISKVEKLKKLGAKANKQLEKQ</sequence>
<evidence type="ECO:0000256" key="2">
    <source>
        <dbReference type="ARBA" id="ARBA00009840"/>
    </source>
</evidence>
<evidence type="ECO:0000256" key="6">
    <source>
        <dbReference type="SAM" id="Phobius"/>
    </source>
</evidence>
<proteinExistence type="inferred from homology"/>
<keyword evidence="6" id="KW-0472">Membrane</keyword>
<keyword evidence="3 5" id="KW-0175">Coiled coil</keyword>
<dbReference type="Pfam" id="PF02646">
    <property type="entry name" value="RmuC"/>
    <property type="match status" value="1"/>
</dbReference>
<feature type="transmembrane region" description="Helical" evidence="6">
    <location>
        <begin position="6"/>
        <end position="26"/>
    </location>
</feature>
<gene>
    <name evidence="7" type="primary">rmuC</name>
    <name evidence="7" type="ORF">ACFSQ0_06590</name>
</gene>
<evidence type="ECO:0000256" key="1">
    <source>
        <dbReference type="ARBA" id="ARBA00003416"/>
    </source>
</evidence>
<accession>A0ABW5SGE5</accession>
<dbReference type="PANTHER" id="PTHR30563">
    <property type="entry name" value="DNA RECOMBINATION PROTEIN RMUC"/>
    <property type="match status" value="1"/>
</dbReference>
<feature type="coiled-coil region" evidence="5">
    <location>
        <begin position="31"/>
        <end position="111"/>
    </location>
</feature>
<evidence type="ECO:0000256" key="4">
    <source>
        <dbReference type="ARBA" id="ARBA00023172"/>
    </source>
</evidence>
<dbReference type="RefSeq" id="WP_379045907.1">
    <property type="nucleotide sequence ID" value="NZ_JBHULZ010000026.1"/>
</dbReference>
<organism evidence="7 8">
    <name type="scientific">Mesonia sediminis</name>
    <dbReference type="NCBI Taxonomy" id="1703946"/>
    <lineage>
        <taxon>Bacteria</taxon>
        <taxon>Pseudomonadati</taxon>
        <taxon>Bacteroidota</taxon>
        <taxon>Flavobacteriia</taxon>
        <taxon>Flavobacteriales</taxon>
        <taxon>Flavobacteriaceae</taxon>
        <taxon>Mesonia</taxon>
    </lineage>
</organism>
<keyword evidence="6" id="KW-1133">Transmembrane helix</keyword>
<dbReference type="EMBL" id="JBHULZ010000026">
    <property type="protein sequence ID" value="MFD2697655.1"/>
    <property type="molecule type" value="Genomic_DNA"/>
</dbReference>
<evidence type="ECO:0000256" key="5">
    <source>
        <dbReference type="SAM" id="Coils"/>
    </source>
</evidence>
<dbReference type="Proteomes" id="UP001597357">
    <property type="component" value="Unassembled WGS sequence"/>
</dbReference>
<evidence type="ECO:0000313" key="8">
    <source>
        <dbReference type="Proteomes" id="UP001597357"/>
    </source>
</evidence>
<comment type="caution">
    <text evidence="7">The sequence shown here is derived from an EMBL/GenBank/DDBJ whole genome shotgun (WGS) entry which is preliminary data.</text>
</comment>
<evidence type="ECO:0000313" key="7">
    <source>
        <dbReference type="EMBL" id="MFD2697655.1"/>
    </source>
</evidence>